<name>E6QIN9_9ZZZZ</name>
<sequence length="104" mass="11328">MSYALFLPGDGLSLRSLGVGSLSVGGRALFLPPNLGSSRASLRLPLFPNPSFLSAKAAFLRFFGLMAFMVPLKASQGTIEGWKIPIRRTPRFSMRSGVRSAWLR</sequence>
<accession>E6QIN9</accession>
<organism evidence="1">
    <name type="scientific">mine drainage metagenome</name>
    <dbReference type="NCBI Taxonomy" id="410659"/>
    <lineage>
        <taxon>unclassified sequences</taxon>
        <taxon>metagenomes</taxon>
        <taxon>ecological metagenomes</taxon>
    </lineage>
</organism>
<dbReference type="AlphaFoldDB" id="E6QIN9"/>
<proteinExistence type="predicted"/>
<reference evidence="1" key="1">
    <citation type="submission" date="2009-10" db="EMBL/GenBank/DDBJ databases">
        <title>Diversity of trophic interactions inside an arsenic-rich microbial ecosystem.</title>
        <authorList>
            <person name="Bertin P.N."/>
            <person name="Heinrich-Salmeron A."/>
            <person name="Pelletier E."/>
            <person name="Goulhen-Chollet F."/>
            <person name="Arsene-Ploetze F."/>
            <person name="Gallien S."/>
            <person name="Calteau A."/>
            <person name="Vallenet D."/>
            <person name="Casiot C."/>
            <person name="Chane-Woon-Ming B."/>
            <person name="Giloteaux L."/>
            <person name="Barakat M."/>
            <person name="Bonnefoy V."/>
            <person name="Bruneel O."/>
            <person name="Chandler M."/>
            <person name="Cleiss J."/>
            <person name="Duran R."/>
            <person name="Elbaz-Poulichet F."/>
            <person name="Fonknechten N."/>
            <person name="Lauga B."/>
            <person name="Mornico D."/>
            <person name="Ortet P."/>
            <person name="Schaeffer C."/>
            <person name="Siguier P."/>
            <person name="Alexander Thil Smith A."/>
            <person name="Van Dorsselaer A."/>
            <person name="Weissenbach J."/>
            <person name="Medigue C."/>
            <person name="Le Paslier D."/>
        </authorList>
    </citation>
    <scope>NUCLEOTIDE SEQUENCE</scope>
</reference>
<comment type="caution">
    <text evidence="1">The sequence shown here is derived from an EMBL/GenBank/DDBJ whole genome shotgun (WGS) entry which is preliminary data.</text>
</comment>
<protein>
    <submittedName>
        <fullName evidence="1">Uncharacterized protein</fullName>
    </submittedName>
</protein>
<gene>
    <name evidence="1" type="ORF">CARN6_0419</name>
</gene>
<evidence type="ECO:0000313" key="1">
    <source>
        <dbReference type="EMBL" id="CBI07105.1"/>
    </source>
</evidence>
<dbReference type="EMBL" id="CABQ01000064">
    <property type="protein sequence ID" value="CBI07105.1"/>
    <property type="molecule type" value="Genomic_DNA"/>
</dbReference>